<dbReference type="Proteomes" id="UP000252132">
    <property type="component" value="Unassembled WGS sequence"/>
</dbReference>
<dbReference type="SUPFAM" id="SSF51735">
    <property type="entry name" value="NAD(P)-binding Rossmann-fold domains"/>
    <property type="match status" value="1"/>
</dbReference>
<gene>
    <name evidence="1" type="ORF">DBW69_05045</name>
</gene>
<reference evidence="1 2" key="1">
    <citation type="journal article" date="2018" name="Microbiome">
        <title>Fine metagenomic profile of the Mediterranean stratified and mixed water columns revealed by assembly and recruitment.</title>
        <authorList>
            <person name="Haro-Moreno J.M."/>
            <person name="Lopez-Perez M."/>
            <person name="De La Torre J.R."/>
            <person name="Picazo A."/>
            <person name="Camacho A."/>
            <person name="Rodriguez-Valera F."/>
        </authorList>
    </citation>
    <scope>NUCLEOTIDE SEQUENCE [LARGE SCALE GENOMIC DNA]</scope>
    <source>
        <strain evidence="1">MED-G55</strain>
    </source>
</reference>
<proteinExistence type="predicted"/>
<dbReference type="Gene3D" id="3.40.50.720">
    <property type="entry name" value="NAD(P)-binding Rossmann-like Domain"/>
    <property type="match status" value="1"/>
</dbReference>
<comment type="caution">
    <text evidence="1">The sequence shown here is derived from an EMBL/GenBank/DDBJ whole genome shotgun (WGS) entry which is preliminary data.</text>
</comment>
<feature type="non-terminal residue" evidence="1">
    <location>
        <position position="36"/>
    </location>
</feature>
<name>A0A368DYE4_9PROT</name>
<sequence>MSKIKCALIGSGNIGTDLLIKIQETSQILEVALVIG</sequence>
<evidence type="ECO:0000313" key="1">
    <source>
        <dbReference type="EMBL" id="RCL76654.1"/>
    </source>
</evidence>
<accession>A0A368DYE4</accession>
<evidence type="ECO:0000313" key="2">
    <source>
        <dbReference type="Proteomes" id="UP000252132"/>
    </source>
</evidence>
<dbReference type="AlphaFoldDB" id="A0A368DYE4"/>
<dbReference type="EMBL" id="QOQF01000019">
    <property type="protein sequence ID" value="RCL76654.1"/>
    <property type="molecule type" value="Genomic_DNA"/>
</dbReference>
<protein>
    <submittedName>
        <fullName evidence="1">Acetaldehyde dehydrogenase (Acetylating)</fullName>
    </submittedName>
</protein>
<dbReference type="InterPro" id="IPR036291">
    <property type="entry name" value="NAD(P)-bd_dom_sf"/>
</dbReference>
<organism evidence="1 2">
    <name type="scientific">PS1 clade bacterium</name>
    <dbReference type="NCBI Taxonomy" id="2175152"/>
    <lineage>
        <taxon>Bacteria</taxon>
        <taxon>Pseudomonadati</taxon>
        <taxon>Pseudomonadota</taxon>
        <taxon>Alphaproteobacteria</taxon>
        <taxon>PS1 clade</taxon>
    </lineage>
</organism>